<dbReference type="Proteomes" id="UP000295703">
    <property type="component" value="Unassembled WGS sequence"/>
</dbReference>
<protein>
    <submittedName>
        <fullName evidence="1">Uncharacterized protein</fullName>
    </submittedName>
</protein>
<accession>A0A4R8RKT5</accession>
<comment type="caution">
    <text evidence="1">The sequence shown here is derived from an EMBL/GenBank/DDBJ whole genome shotgun (WGS) entry which is preliminary data.</text>
</comment>
<sequence>MDMEQHRKGKESGQSNILCLKRFACVKWDCIDMVSEPNPISDSKTNGRPDGKQTEGIYGVLVPEIVDNRLSVLSRCRLPVQCLANGDQPPAAVTDWNGGPRRLLT</sequence>
<keyword evidence="2" id="KW-1185">Reference proteome</keyword>
<organism evidence="1 2">
    <name type="scientific">Colletotrichum trifolii</name>
    <dbReference type="NCBI Taxonomy" id="5466"/>
    <lineage>
        <taxon>Eukaryota</taxon>
        <taxon>Fungi</taxon>
        <taxon>Dikarya</taxon>
        <taxon>Ascomycota</taxon>
        <taxon>Pezizomycotina</taxon>
        <taxon>Sordariomycetes</taxon>
        <taxon>Hypocreomycetidae</taxon>
        <taxon>Glomerellales</taxon>
        <taxon>Glomerellaceae</taxon>
        <taxon>Colletotrichum</taxon>
        <taxon>Colletotrichum orbiculare species complex</taxon>
    </lineage>
</organism>
<dbReference type="EMBL" id="RYZW01000071">
    <property type="protein sequence ID" value="TDZ53317.1"/>
    <property type="molecule type" value="Genomic_DNA"/>
</dbReference>
<reference evidence="1 2" key="1">
    <citation type="submission" date="2018-12" db="EMBL/GenBank/DDBJ databases">
        <title>Genome sequence and assembly of Colletotrichum trifolii.</title>
        <authorList>
            <person name="Gan P."/>
            <person name="Shirasu K."/>
        </authorList>
    </citation>
    <scope>NUCLEOTIDE SEQUENCE [LARGE SCALE GENOMIC DNA]</scope>
    <source>
        <strain evidence="1 2">543-2</strain>
    </source>
</reference>
<name>A0A4R8RKT5_COLTR</name>
<dbReference type="AlphaFoldDB" id="A0A4R8RKT5"/>
<evidence type="ECO:0000313" key="1">
    <source>
        <dbReference type="EMBL" id="TDZ53317.1"/>
    </source>
</evidence>
<gene>
    <name evidence="1" type="ORF">CTRI78_v007044</name>
</gene>
<proteinExistence type="predicted"/>
<evidence type="ECO:0000313" key="2">
    <source>
        <dbReference type="Proteomes" id="UP000295703"/>
    </source>
</evidence>